<dbReference type="EMBL" id="JACCCF010000001">
    <property type="protein sequence ID" value="NYE41943.1"/>
    <property type="molecule type" value="Genomic_DNA"/>
</dbReference>
<dbReference type="EMBL" id="BLWC01000001">
    <property type="protein sequence ID" value="GFM98316.1"/>
    <property type="molecule type" value="Genomic_DNA"/>
</dbReference>
<reference evidence="2 4" key="2">
    <citation type="submission" date="2020-07" db="EMBL/GenBank/DDBJ databases">
        <title>Sequencing the genomes of 1000 actinobacteria strains.</title>
        <authorList>
            <person name="Klenk H.-P."/>
        </authorList>
    </citation>
    <scope>NUCLEOTIDE SEQUENCE [LARGE SCALE GENOMIC DNA]</scope>
    <source>
        <strain evidence="2 4">DSM 41455</strain>
    </source>
</reference>
<organism evidence="1 3">
    <name type="scientific">Streptomyces fulvorobeus</name>
    <dbReference type="NCBI Taxonomy" id="284028"/>
    <lineage>
        <taxon>Bacteria</taxon>
        <taxon>Bacillati</taxon>
        <taxon>Actinomycetota</taxon>
        <taxon>Actinomycetes</taxon>
        <taxon>Kitasatosporales</taxon>
        <taxon>Streptomycetaceae</taxon>
        <taxon>Streptomyces</taxon>
    </lineage>
</organism>
<evidence type="ECO:0000313" key="4">
    <source>
        <dbReference type="Proteomes" id="UP000530403"/>
    </source>
</evidence>
<evidence type="ECO:0000313" key="2">
    <source>
        <dbReference type="EMBL" id="NYE41943.1"/>
    </source>
</evidence>
<name>A0A7J0C9A5_9ACTN</name>
<protein>
    <submittedName>
        <fullName evidence="1">Uncharacterized protein</fullName>
    </submittedName>
</protein>
<keyword evidence="3" id="KW-1185">Reference proteome</keyword>
<dbReference type="Proteomes" id="UP000498980">
    <property type="component" value="Unassembled WGS sequence"/>
</dbReference>
<dbReference type="Proteomes" id="UP000530403">
    <property type="component" value="Unassembled WGS sequence"/>
</dbReference>
<gene>
    <name evidence="2" type="ORF">HEB29_002954</name>
    <name evidence="1" type="ORF">Sfulv_31270</name>
</gene>
<accession>A0A7J0C9A5</accession>
<sequence length="55" mass="5889">MSAVSLIAVVAAVIGKVTALVFRSHMYGKLHDQLRSTAEPVLHRGPGPLPRGARR</sequence>
<dbReference type="AlphaFoldDB" id="A0A7J0C9A5"/>
<evidence type="ECO:0000313" key="3">
    <source>
        <dbReference type="Proteomes" id="UP000498980"/>
    </source>
</evidence>
<comment type="caution">
    <text evidence="1">The sequence shown here is derived from an EMBL/GenBank/DDBJ whole genome shotgun (WGS) entry which is preliminary data.</text>
</comment>
<proteinExistence type="predicted"/>
<reference evidence="1 3" key="1">
    <citation type="submission" date="2020-05" db="EMBL/GenBank/DDBJ databases">
        <title>Whole genome shotgun sequence of Streptomyces fulvorobeus NBRC 15897.</title>
        <authorList>
            <person name="Komaki H."/>
            <person name="Tamura T."/>
        </authorList>
    </citation>
    <scope>NUCLEOTIDE SEQUENCE [LARGE SCALE GENOMIC DNA]</scope>
    <source>
        <strain evidence="1 3">NBRC 15897</strain>
    </source>
</reference>
<evidence type="ECO:0000313" key="1">
    <source>
        <dbReference type="EMBL" id="GFM98316.1"/>
    </source>
</evidence>